<evidence type="ECO:0000313" key="4">
    <source>
        <dbReference type="EMBL" id="GAG01203.1"/>
    </source>
</evidence>
<keyword evidence="1" id="KW-0328">Glycosyltransferase</keyword>
<evidence type="ECO:0000259" key="3">
    <source>
        <dbReference type="Pfam" id="PF00535"/>
    </source>
</evidence>
<keyword evidence="2" id="KW-0808">Transferase</keyword>
<evidence type="ECO:0000256" key="2">
    <source>
        <dbReference type="ARBA" id="ARBA00022679"/>
    </source>
</evidence>
<comment type="caution">
    <text evidence="4">The sequence shown here is derived from an EMBL/GenBank/DDBJ whole genome shotgun (WGS) entry which is preliminary data.</text>
</comment>
<feature type="domain" description="Glycosyltransferase 2-like" evidence="3">
    <location>
        <begin position="7"/>
        <end position="119"/>
    </location>
</feature>
<dbReference type="SUPFAM" id="SSF53448">
    <property type="entry name" value="Nucleotide-diphospho-sugar transferases"/>
    <property type="match status" value="1"/>
</dbReference>
<name>X0ULH1_9ZZZZ</name>
<dbReference type="InterPro" id="IPR029044">
    <property type="entry name" value="Nucleotide-diphossugar_trans"/>
</dbReference>
<organism evidence="4">
    <name type="scientific">marine sediment metagenome</name>
    <dbReference type="NCBI Taxonomy" id="412755"/>
    <lineage>
        <taxon>unclassified sequences</taxon>
        <taxon>metagenomes</taxon>
        <taxon>ecological metagenomes</taxon>
    </lineage>
</organism>
<accession>X0ULH1</accession>
<dbReference type="CDD" id="cd00761">
    <property type="entry name" value="Glyco_tranf_GTA_type"/>
    <property type="match status" value="1"/>
</dbReference>
<protein>
    <recommendedName>
        <fullName evidence="3">Glycosyltransferase 2-like domain-containing protein</fullName>
    </recommendedName>
</protein>
<proteinExistence type="predicted"/>
<dbReference type="PANTHER" id="PTHR43630:SF1">
    <property type="entry name" value="POLY-BETA-1,6-N-ACETYL-D-GLUCOSAMINE SYNTHASE"/>
    <property type="match status" value="1"/>
</dbReference>
<dbReference type="GO" id="GO:0016757">
    <property type="term" value="F:glycosyltransferase activity"/>
    <property type="evidence" value="ECO:0007669"/>
    <property type="project" value="UniProtKB-KW"/>
</dbReference>
<dbReference type="InterPro" id="IPR001173">
    <property type="entry name" value="Glyco_trans_2-like"/>
</dbReference>
<dbReference type="PANTHER" id="PTHR43630">
    <property type="entry name" value="POLY-BETA-1,6-N-ACETYL-D-GLUCOSAMINE SYNTHASE"/>
    <property type="match status" value="1"/>
</dbReference>
<gene>
    <name evidence="4" type="ORF">S01H1_36005</name>
</gene>
<dbReference type="EMBL" id="BARS01022524">
    <property type="protein sequence ID" value="GAG01203.1"/>
    <property type="molecule type" value="Genomic_DNA"/>
</dbReference>
<dbReference type="Pfam" id="PF00535">
    <property type="entry name" value="Glycos_transf_2"/>
    <property type="match status" value="1"/>
</dbReference>
<sequence>MINKVTFVVIGKNEALNLPRCFRSIQKVSNNIIFVDSDSDDNSVSIAKEYNIKKILRVKANYGTPALSRSVGAKEVETEYIQFLDGDMTIEEGWISLALAKLQNNKDIAAVHGNMKFFTKNDGDYFIFSDSADWESDYLPGAFLIKRDI</sequence>
<evidence type="ECO:0000256" key="1">
    <source>
        <dbReference type="ARBA" id="ARBA00022676"/>
    </source>
</evidence>
<reference evidence="4" key="1">
    <citation type="journal article" date="2014" name="Front. Microbiol.">
        <title>High frequency of phylogenetically diverse reductive dehalogenase-homologous genes in deep subseafloor sedimentary metagenomes.</title>
        <authorList>
            <person name="Kawai M."/>
            <person name="Futagami T."/>
            <person name="Toyoda A."/>
            <person name="Takaki Y."/>
            <person name="Nishi S."/>
            <person name="Hori S."/>
            <person name="Arai W."/>
            <person name="Tsubouchi T."/>
            <person name="Morono Y."/>
            <person name="Uchiyama I."/>
            <person name="Ito T."/>
            <person name="Fujiyama A."/>
            <person name="Inagaki F."/>
            <person name="Takami H."/>
        </authorList>
    </citation>
    <scope>NUCLEOTIDE SEQUENCE</scope>
    <source>
        <strain evidence="4">Expedition CK06-06</strain>
    </source>
</reference>
<dbReference type="AlphaFoldDB" id="X0ULH1"/>
<feature type="non-terminal residue" evidence="4">
    <location>
        <position position="149"/>
    </location>
</feature>
<dbReference type="Gene3D" id="3.90.550.10">
    <property type="entry name" value="Spore Coat Polysaccharide Biosynthesis Protein SpsA, Chain A"/>
    <property type="match status" value="1"/>
</dbReference>